<feature type="region of interest" description="Disordered" evidence="6">
    <location>
        <begin position="1"/>
        <end position="23"/>
    </location>
</feature>
<evidence type="ECO:0000313" key="8">
    <source>
        <dbReference type="EMBL" id="MBP3956420.1"/>
    </source>
</evidence>
<dbReference type="Proteomes" id="UP000676565">
    <property type="component" value="Unassembled WGS sequence"/>
</dbReference>
<evidence type="ECO:0000256" key="5">
    <source>
        <dbReference type="RuleBase" id="RU362075"/>
    </source>
</evidence>
<protein>
    <submittedName>
        <fullName evidence="8">Phytoene desaturase</fullName>
    </submittedName>
</protein>
<dbReference type="RefSeq" id="WP_210654524.1">
    <property type="nucleotide sequence ID" value="NZ_JAGKQQ010000001.1"/>
</dbReference>
<proteinExistence type="inferred from homology"/>
<dbReference type="PRINTS" id="PR00419">
    <property type="entry name" value="ADXRDTASE"/>
</dbReference>
<keyword evidence="4 5" id="KW-0560">Oxidoreductase</keyword>
<evidence type="ECO:0000256" key="4">
    <source>
        <dbReference type="ARBA" id="ARBA00023002"/>
    </source>
</evidence>
<keyword evidence="3 5" id="KW-0125">Carotenoid biosynthesis</keyword>
<name>A0ABS5BT08_9BACT</name>
<dbReference type="PANTHER" id="PTHR43734:SF1">
    <property type="entry name" value="PHYTOENE DESATURASE"/>
    <property type="match status" value="1"/>
</dbReference>
<evidence type="ECO:0000313" key="9">
    <source>
        <dbReference type="Proteomes" id="UP000676565"/>
    </source>
</evidence>
<dbReference type="PANTHER" id="PTHR43734">
    <property type="entry name" value="PHYTOENE DESATURASE"/>
    <property type="match status" value="1"/>
</dbReference>
<evidence type="ECO:0000259" key="7">
    <source>
        <dbReference type="Pfam" id="PF01593"/>
    </source>
</evidence>
<keyword evidence="9" id="KW-1185">Reference proteome</keyword>
<accession>A0ABS5BT08</accession>
<dbReference type="NCBIfam" id="TIGR02734">
    <property type="entry name" value="crtI_fam"/>
    <property type="match status" value="1"/>
</dbReference>
<reference evidence="8 9" key="1">
    <citation type="submission" date="2021-04" db="EMBL/GenBank/DDBJ databases">
        <authorList>
            <person name="Ivanova A."/>
        </authorList>
    </citation>
    <scope>NUCLEOTIDE SEQUENCE [LARGE SCALE GENOMIC DNA]</scope>
    <source>
        <strain evidence="8 9">G18</strain>
    </source>
</reference>
<comment type="caution">
    <text evidence="8">The sequence shown here is derived from an EMBL/GenBank/DDBJ whole genome shotgun (WGS) entry which is preliminary data.</text>
</comment>
<dbReference type="InterPro" id="IPR014105">
    <property type="entry name" value="Carotenoid/retinoid_OxRdtase"/>
</dbReference>
<comment type="similarity">
    <text evidence="2 5">Belongs to the carotenoid/retinoid oxidoreductase family.</text>
</comment>
<dbReference type="InterPro" id="IPR036188">
    <property type="entry name" value="FAD/NAD-bd_sf"/>
</dbReference>
<evidence type="ECO:0000256" key="1">
    <source>
        <dbReference type="ARBA" id="ARBA00004829"/>
    </source>
</evidence>
<feature type="domain" description="Amine oxidase" evidence="7">
    <location>
        <begin position="33"/>
        <end position="507"/>
    </location>
</feature>
<dbReference type="SUPFAM" id="SSF51905">
    <property type="entry name" value="FAD/NAD(P)-binding domain"/>
    <property type="match status" value="1"/>
</dbReference>
<evidence type="ECO:0000256" key="2">
    <source>
        <dbReference type="ARBA" id="ARBA00006046"/>
    </source>
</evidence>
<dbReference type="Gene3D" id="3.50.50.60">
    <property type="entry name" value="FAD/NAD(P)-binding domain"/>
    <property type="match status" value="2"/>
</dbReference>
<dbReference type="Pfam" id="PF01593">
    <property type="entry name" value="Amino_oxidase"/>
    <property type="match status" value="1"/>
</dbReference>
<organism evidence="8 9">
    <name type="scientific">Gemmata palustris</name>
    <dbReference type="NCBI Taxonomy" id="2822762"/>
    <lineage>
        <taxon>Bacteria</taxon>
        <taxon>Pseudomonadati</taxon>
        <taxon>Planctomycetota</taxon>
        <taxon>Planctomycetia</taxon>
        <taxon>Gemmatales</taxon>
        <taxon>Gemmataceae</taxon>
        <taxon>Gemmata</taxon>
    </lineage>
</organism>
<evidence type="ECO:0000256" key="3">
    <source>
        <dbReference type="ARBA" id="ARBA00022746"/>
    </source>
</evidence>
<evidence type="ECO:0000256" key="6">
    <source>
        <dbReference type="SAM" id="MobiDB-lite"/>
    </source>
</evidence>
<dbReference type="InterPro" id="IPR002937">
    <property type="entry name" value="Amino_oxidase"/>
</dbReference>
<dbReference type="EMBL" id="JAGKQQ010000001">
    <property type="protein sequence ID" value="MBP3956420.1"/>
    <property type="molecule type" value="Genomic_DNA"/>
</dbReference>
<comment type="pathway">
    <text evidence="1 5">Carotenoid biosynthesis.</text>
</comment>
<sequence length="532" mass="59920">MTSTVSDTAPTRTRHSNRAPRPNTVLIVGAGPGGLAAALLLAKAGLDVHVVERMPRVGGRCSAIEEQGFRFDLGPTFFLYPRVLERIFKLIGRDLRTEIPMVRLDPQYRIAFGGGGELNCTPNLEQLETEVARLSPGDAQNVRRFLDDNRVKMEQFRPCLERPFSGWRDLVRWQLIKLFPTLRPWASLDAELGRYFKDERIRLAFSFQSKYLGMSPFNCPSLFSILSFLEYEYGVWHPMGGCAAVSEGMARVAREMGVRITLNEDVKEVLFDGRKAVGIRTPSGEHRADALVINADFAHAMTKLVPNHLRRKWTDEKIEKKKFSCSTFMMYLGIEGRFDDVPHHTIHTAADYVKNLADIEQRHVLSDDPSFYVQNATPTDPSLAPPGMSTLYVLAPVTHQHPNVDWAKETPAFRAKLLKQLEKVGLTGVEKRIRFEKIVTPADWEHTYNVYRGATFSLAHSWGQMLHLRPRNRFDELESVYLVGGGTHPGSGLPVIYESARITSRLLLEDFAHDTEWLGAPGATEQPAAVAH</sequence>
<feature type="compositionally biased region" description="Polar residues" evidence="6">
    <location>
        <begin position="1"/>
        <end position="11"/>
    </location>
</feature>
<gene>
    <name evidence="8" type="primary">crtI</name>
    <name evidence="8" type="ORF">J8F10_14145</name>
</gene>